<organism evidence="1 2">
    <name type="scientific">Hyalomma asiaticum</name>
    <name type="common">Tick</name>
    <dbReference type="NCBI Taxonomy" id="266040"/>
    <lineage>
        <taxon>Eukaryota</taxon>
        <taxon>Metazoa</taxon>
        <taxon>Ecdysozoa</taxon>
        <taxon>Arthropoda</taxon>
        <taxon>Chelicerata</taxon>
        <taxon>Arachnida</taxon>
        <taxon>Acari</taxon>
        <taxon>Parasitiformes</taxon>
        <taxon>Ixodida</taxon>
        <taxon>Ixodoidea</taxon>
        <taxon>Ixodidae</taxon>
        <taxon>Hyalomminae</taxon>
        <taxon>Hyalomma</taxon>
    </lineage>
</organism>
<accession>A0ACB7TM16</accession>
<proteinExistence type="predicted"/>
<gene>
    <name evidence="1" type="ORF">HPB50_023185</name>
</gene>
<comment type="caution">
    <text evidence="1">The sequence shown here is derived from an EMBL/GenBank/DDBJ whole genome shotgun (WGS) entry which is preliminary data.</text>
</comment>
<keyword evidence="2" id="KW-1185">Reference proteome</keyword>
<evidence type="ECO:0000313" key="2">
    <source>
        <dbReference type="Proteomes" id="UP000821845"/>
    </source>
</evidence>
<name>A0ACB7TM16_HYAAI</name>
<sequence>MEVTAPDMVGIKSIKTGCCSWLVEAAASVALLAELPGLDVPLEASSDAGSCGSVFLDTTPLTYLTTSGSRLSSSHFIFSTSSS</sequence>
<reference evidence="1" key="1">
    <citation type="submission" date="2020-05" db="EMBL/GenBank/DDBJ databases">
        <title>Large-scale comparative analyses of tick genomes elucidate their genetic diversity and vector capacities.</title>
        <authorList>
            <person name="Jia N."/>
            <person name="Wang J."/>
            <person name="Shi W."/>
            <person name="Du L."/>
            <person name="Sun Y."/>
            <person name="Zhan W."/>
            <person name="Jiang J."/>
            <person name="Wang Q."/>
            <person name="Zhang B."/>
            <person name="Ji P."/>
            <person name="Sakyi L.B."/>
            <person name="Cui X."/>
            <person name="Yuan T."/>
            <person name="Jiang B."/>
            <person name="Yang W."/>
            <person name="Lam T.T.-Y."/>
            <person name="Chang Q."/>
            <person name="Ding S."/>
            <person name="Wang X."/>
            <person name="Zhu J."/>
            <person name="Ruan X."/>
            <person name="Zhao L."/>
            <person name="Wei J."/>
            <person name="Que T."/>
            <person name="Du C."/>
            <person name="Cheng J."/>
            <person name="Dai P."/>
            <person name="Han X."/>
            <person name="Huang E."/>
            <person name="Gao Y."/>
            <person name="Liu J."/>
            <person name="Shao H."/>
            <person name="Ye R."/>
            <person name="Li L."/>
            <person name="Wei W."/>
            <person name="Wang X."/>
            <person name="Wang C."/>
            <person name="Yang T."/>
            <person name="Huo Q."/>
            <person name="Li W."/>
            <person name="Guo W."/>
            <person name="Chen H."/>
            <person name="Zhou L."/>
            <person name="Ni X."/>
            <person name="Tian J."/>
            <person name="Zhou Y."/>
            <person name="Sheng Y."/>
            <person name="Liu T."/>
            <person name="Pan Y."/>
            <person name="Xia L."/>
            <person name="Li J."/>
            <person name="Zhao F."/>
            <person name="Cao W."/>
        </authorList>
    </citation>
    <scope>NUCLEOTIDE SEQUENCE</scope>
    <source>
        <strain evidence="1">Hyas-2018</strain>
    </source>
</reference>
<protein>
    <submittedName>
        <fullName evidence="1">Uncharacterized protein</fullName>
    </submittedName>
</protein>
<dbReference type="EMBL" id="CM023481">
    <property type="protein sequence ID" value="KAH6948211.1"/>
    <property type="molecule type" value="Genomic_DNA"/>
</dbReference>
<dbReference type="Proteomes" id="UP000821845">
    <property type="component" value="Chromosome 1"/>
</dbReference>
<evidence type="ECO:0000313" key="1">
    <source>
        <dbReference type="EMBL" id="KAH6948211.1"/>
    </source>
</evidence>